<dbReference type="InParanoid" id="A0A200QIA4"/>
<reference evidence="2 3" key="1">
    <citation type="journal article" date="2017" name="Mol. Plant">
        <title>The Genome of Medicinal Plant Macleaya cordata Provides New Insights into Benzylisoquinoline Alkaloids Metabolism.</title>
        <authorList>
            <person name="Liu X."/>
            <person name="Liu Y."/>
            <person name="Huang P."/>
            <person name="Ma Y."/>
            <person name="Qing Z."/>
            <person name="Tang Q."/>
            <person name="Cao H."/>
            <person name="Cheng P."/>
            <person name="Zheng Y."/>
            <person name="Yuan Z."/>
            <person name="Zhou Y."/>
            <person name="Liu J."/>
            <person name="Tang Z."/>
            <person name="Zhuo Y."/>
            <person name="Zhang Y."/>
            <person name="Yu L."/>
            <person name="Huang J."/>
            <person name="Yang P."/>
            <person name="Peng Q."/>
            <person name="Zhang J."/>
            <person name="Jiang W."/>
            <person name="Zhang Z."/>
            <person name="Lin K."/>
            <person name="Ro D.K."/>
            <person name="Chen X."/>
            <person name="Xiong X."/>
            <person name="Shang Y."/>
            <person name="Huang S."/>
            <person name="Zeng J."/>
        </authorList>
    </citation>
    <scope>NUCLEOTIDE SEQUENCE [LARGE SCALE GENOMIC DNA]</scope>
    <source>
        <strain evidence="3">cv. BLH2017</strain>
        <tissue evidence="2">Root</tissue>
    </source>
</reference>
<feature type="region of interest" description="Disordered" evidence="1">
    <location>
        <begin position="55"/>
        <end position="88"/>
    </location>
</feature>
<dbReference type="AlphaFoldDB" id="A0A200QIA4"/>
<dbReference type="Proteomes" id="UP000195402">
    <property type="component" value="Unassembled WGS sequence"/>
</dbReference>
<keyword evidence="3" id="KW-1185">Reference proteome</keyword>
<accession>A0A200QIA4</accession>
<name>A0A200QIA4_MACCD</name>
<dbReference type="InterPro" id="IPR008480">
    <property type="entry name" value="DUF761_pln"/>
</dbReference>
<comment type="caution">
    <text evidence="2">The sequence shown here is derived from an EMBL/GenBank/DDBJ whole genome shotgun (WGS) entry which is preliminary data.</text>
</comment>
<dbReference type="OrthoDB" id="1682876at2759"/>
<evidence type="ECO:0000256" key="1">
    <source>
        <dbReference type="SAM" id="MobiDB-lite"/>
    </source>
</evidence>
<protein>
    <recommendedName>
        <fullName evidence="4">Cotton fiber protein</fullName>
    </recommendedName>
</protein>
<evidence type="ECO:0000313" key="3">
    <source>
        <dbReference type="Proteomes" id="UP000195402"/>
    </source>
</evidence>
<dbReference type="Pfam" id="PF05553">
    <property type="entry name" value="DUF761"/>
    <property type="match status" value="1"/>
</dbReference>
<dbReference type="FunCoup" id="A0A200QIA4">
    <property type="interactions" value="14"/>
</dbReference>
<evidence type="ECO:0008006" key="4">
    <source>
        <dbReference type="Google" id="ProtNLM"/>
    </source>
</evidence>
<proteinExistence type="predicted"/>
<organism evidence="2 3">
    <name type="scientific">Macleaya cordata</name>
    <name type="common">Five-seeded plume-poppy</name>
    <name type="synonym">Bocconia cordata</name>
    <dbReference type="NCBI Taxonomy" id="56857"/>
    <lineage>
        <taxon>Eukaryota</taxon>
        <taxon>Viridiplantae</taxon>
        <taxon>Streptophyta</taxon>
        <taxon>Embryophyta</taxon>
        <taxon>Tracheophyta</taxon>
        <taxon>Spermatophyta</taxon>
        <taxon>Magnoliopsida</taxon>
        <taxon>Ranunculales</taxon>
        <taxon>Papaveraceae</taxon>
        <taxon>Papaveroideae</taxon>
        <taxon>Macleaya</taxon>
    </lineage>
</organism>
<gene>
    <name evidence="2" type="ORF">BVC80_8937g9</name>
</gene>
<dbReference type="EMBL" id="MVGT01002024">
    <property type="protein sequence ID" value="OVA10230.1"/>
    <property type="molecule type" value="Genomic_DNA"/>
</dbReference>
<dbReference type="OMA" id="RAEMFIT"/>
<sequence length="130" mass="15149">MVLDDWVLLGRLRRAVKKVRFVLNFNIINRWRLASMIGSSSQRRLSFNNRSGLLSFIDDNNNNNTDGADGSNSTRELQRTQSYLSSSDEDIDNRAEMFISNFYRQLQMERQVSLELQYCRGNSLESNRSD</sequence>
<evidence type="ECO:0000313" key="2">
    <source>
        <dbReference type="EMBL" id="OVA10230.1"/>
    </source>
</evidence>
<feature type="compositionally biased region" description="Low complexity" evidence="1">
    <location>
        <begin position="58"/>
        <end position="73"/>
    </location>
</feature>